<comment type="caution">
    <text evidence="2">The sequence shown here is derived from an EMBL/GenBank/DDBJ whole genome shotgun (WGS) entry which is preliminary data.</text>
</comment>
<dbReference type="EMBL" id="PKPP01006774">
    <property type="protein sequence ID" value="PWA55369.1"/>
    <property type="molecule type" value="Genomic_DNA"/>
</dbReference>
<dbReference type="STRING" id="35608.A0A2U1M283"/>
<dbReference type="PANTHER" id="PTHR10775:SF182">
    <property type="entry name" value="TRANSPOSON, EN_SPM-LIKE, TRANSPOSASE-ASSOCIATED DOMAIN PROTEIN-RELATED"/>
    <property type="match status" value="1"/>
</dbReference>
<reference evidence="2 3" key="1">
    <citation type="journal article" date="2018" name="Mol. Plant">
        <title>The genome of Artemisia annua provides insight into the evolution of Asteraceae family and artemisinin biosynthesis.</title>
        <authorList>
            <person name="Shen Q."/>
            <person name="Zhang L."/>
            <person name="Liao Z."/>
            <person name="Wang S."/>
            <person name="Yan T."/>
            <person name="Shi P."/>
            <person name="Liu M."/>
            <person name="Fu X."/>
            <person name="Pan Q."/>
            <person name="Wang Y."/>
            <person name="Lv Z."/>
            <person name="Lu X."/>
            <person name="Zhang F."/>
            <person name="Jiang W."/>
            <person name="Ma Y."/>
            <person name="Chen M."/>
            <person name="Hao X."/>
            <person name="Li L."/>
            <person name="Tang Y."/>
            <person name="Lv G."/>
            <person name="Zhou Y."/>
            <person name="Sun X."/>
            <person name="Brodelius P.E."/>
            <person name="Rose J.K.C."/>
            <person name="Tang K."/>
        </authorList>
    </citation>
    <scope>NUCLEOTIDE SEQUENCE [LARGE SCALE GENOMIC DNA]</scope>
    <source>
        <strain evidence="3">cv. Huhao1</strain>
        <tissue evidence="2">Leaf</tissue>
    </source>
</reference>
<dbReference type="Proteomes" id="UP000245207">
    <property type="component" value="Unassembled WGS sequence"/>
</dbReference>
<evidence type="ECO:0000259" key="1">
    <source>
        <dbReference type="Pfam" id="PF13963"/>
    </source>
</evidence>
<keyword evidence="3" id="KW-1185">Reference proteome</keyword>
<sequence>MDRSVWMYQIERATIEYLEHLSHFLKVAEDDRVKRGKSRVHCPCKNCLNWKCHTDLKTIKNHLIEKGFMQRYTCWEFHGEVKAKSNTSVSNCNVEQNNDSYNNDRLNEMLHNLEDNVAEKNQNQFQQLLVDSETPLYEGCEDFTKLSAVYRLMNVKAVNGWSDTGFTTLLEALLEMFPKAKLPVSTYQAKKLMCPMGMEIEKIDACPKDCMLYRDNDKDLHACRICGKLRYKRKKDTPLNPDVSKNGPPAKLLWYFPIKPRLERLFSNEKDAKLLRWHAEERKRDGKMRH</sequence>
<dbReference type="InterPro" id="IPR029480">
    <property type="entry name" value="Transpos_assoc"/>
</dbReference>
<accession>A0A2U1M283</accession>
<dbReference type="OrthoDB" id="1729146at2759"/>
<evidence type="ECO:0000313" key="2">
    <source>
        <dbReference type="EMBL" id="PWA55369.1"/>
    </source>
</evidence>
<feature type="domain" description="Transposase-associated" evidence="1">
    <location>
        <begin position="6"/>
        <end position="80"/>
    </location>
</feature>
<organism evidence="2 3">
    <name type="scientific">Artemisia annua</name>
    <name type="common">Sweet wormwood</name>
    <dbReference type="NCBI Taxonomy" id="35608"/>
    <lineage>
        <taxon>Eukaryota</taxon>
        <taxon>Viridiplantae</taxon>
        <taxon>Streptophyta</taxon>
        <taxon>Embryophyta</taxon>
        <taxon>Tracheophyta</taxon>
        <taxon>Spermatophyta</taxon>
        <taxon>Magnoliopsida</taxon>
        <taxon>eudicotyledons</taxon>
        <taxon>Gunneridae</taxon>
        <taxon>Pentapetalae</taxon>
        <taxon>asterids</taxon>
        <taxon>campanulids</taxon>
        <taxon>Asterales</taxon>
        <taxon>Asteraceae</taxon>
        <taxon>Asteroideae</taxon>
        <taxon>Anthemideae</taxon>
        <taxon>Artemisiinae</taxon>
        <taxon>Artemisia</taxon>
    </lineage>
</organism>
<name>A0A2U1M283_ARTAN</name>
<gene>
    <name evidence="2" type="ORF">CTI12_AA428330</name>
</gene>
<evidence type="ECO:0000313" key="3">
    <source>
        <dbReference type="Proteomes" id="UP000245207"/>
    </source>
</evidence>
<dbReference type="Pfam" id="PF13963">
    <property type="entry name" value="Transpos_assoc"/>
    <property type="match status" value="1"/>
</dbReference>
<proteinExistence type="predicted"/>
<dbReference type="AlphaFoldDB" id="A0A2U1M283"/>
<dbReference type="PANTHER" id="PTHR10775">
    <property type="entry name" value="OS08G0208400 PROTEIN"/>
    <property type="match status" value="1"/>
</dbReference>
<protein>
    <recommendedName>
        <fullName evidence="1">Transposase-associated domain-containing protein</fullName>
    </recommendedName>
</protein>